<dbReference type="PANTHER" id="PTHR40074:SF2">
    <property type="entry name" value="O-ACETYLTRANSFERASE WECH"/>
    <property type="match status" value="1"/>
</dbReference>
<dbReference type="GO" id="GO:0005886">
    <property type="term" value="C:plasma membrane"/>
    <property type="evidence" value="ECO:0007669"/>
    <property type="project" value="UniProtKB-SubCell"/>
</dbReference>
<sequence>MASKRNPSFEILRVVAMFLIVVWHFLIHGIGNKPLGIADNAPALFNLCSIELIGCLSKISTNCYILISGYFLIASAAKWRKIPKTWMPIFFYSVVICIAFMLFSGRHIGWERLGEAALPLFFDKYWFATRYVALVALAPFLSIVAHNISRNQYLTLLAILFALNFNILLGQHLSGNNSMLWFIFLFYVGGYIRLHFKATGKNNFGKYYFLSAIVLAIFFQAKRIMLYSLHDAPFMIDYHDNNGIEFVTALCLFLWAARWKSPDTRFVRSMARIAPFTFGVYLLHDNEFIRPLLWQSIHAKDFYDSWLFLPLLAASTATIFLCCIAIDAMRDRLFRLLRINGHIDAIADKLNRRFSKE</sequence>
<evidence type="ECO:0000256" key="4">
    <source>
        <dbReference type="ARBA" id="ARBA00022692"/>
    </source>
</evidence>
<keyword evidence="6 7" id="KW-0472">Membrane</keyword>
<dbReference type="Pfam" id="PF01757">
    <property type="entry name" value="Acyl_transf_3"/>
    <property type="match status" value="1"/>
</dbReference>
<comment type="subcellular location">
    <subcellularLocation>
        <location evidence="1">Cell membrane</location>
        <topology evidence="1">Multi-pass membrane protein</topology>
    </subcellularLocation>
</comment>
<feature type="transmembrane region" description="Helical" evidence="7">
    <location>
        <begin position="242"/>
        <end position="259"/>
    </location>
</feature>
<feature type="transmembrane region" description="Helical" evidence="7">
    <location>
        <begin position="43"/>
        <end position="73"/>
    </location>
</feature>
<comment type="similarity">
    <text evidence="2">Belongs to the acyltransferase 3 family.</text>
</comment>
<gene>
    <name evidence="9" type="ORF">IAD18_03855</name>
</gene>
<feature type="transmembrane region" description="Helical" evidence="7">
    <location>
        <begin position="208"/>
        <end position="230"/>
    </location>
</feature>
<dbReference type="GO" id="GO:0009246">
    <property type="term" value="P:enterobacterial common antigen biosynthetic process"/>
    <property type="evidence" value="ECO:0007669"/>
    <property type="project" value="TreeGrafter"/>
</dbReference>
<name>A0A9D1LGE4_9BACT</name>
<protein>
    <submittedName>
        <fullName evidence="9">Acyltransferase</fullName>
    </submittedName>
</protein>
<reference evidence="9" key="1">
    <citation type="submission" date="2020-10" db="EMBL/GenBank/DDBJ databases">
        <authorList>
            <person name="Gilroy R."/>
        </authorList>
    </citation>
    <scope>NUCLEOTIDE SEQUENCE</scope>
    <source>
        <strain evidence="9">17073</strain>
    </source>
</reference>
<feature type="transmembrane region" description="Helical" evidence="7">
    <location>
        <begin position="306"/>
        <end position="328"/>
    </location>
</feature>
<dbReference type="Proteomes" id="UP000824076">
    <property type="component" value="Unassembled WGS sequence"/>
</dbReference>
<evidence type="ECO:0000256" key="6">
    <source>
        <dbReference type="ARBA" id="ARBA00023136"/>
    </source>
</evidence>
<dbReference type="PANTHER" id="PTHR40074">
    <property type="entry name" value="O-ACETYLTRANSFERASE WECH"/>
    <property type="match status" value="1"/>
</dbReference>
<evidence type="ECO:0000313" key="9">
    <source>
        <dbReference type="EMBL" id="HIU38784.1"/>
    </source>
</evidence>
<feature type="transmembrane region" description="Helical" evidence="7">
    <location>
        <begin position="12"/>
        <end position="31"/>
    </location>
</feature>
<feature type="transmembrane region" description="Helical" evidence="7">
    <location>
        <begin position="125"/>
        <end position="146"/>
    </location>
</feature>
<proteinExistence type="inferred from homology"/>
<evidence type="ECO:0000256" key="1">
    <source>
        <dbReference type="ARBA" id="ARBA00004651"/>
    </source>
</evidence>
<keyword evidence="3" id="KW-1003">Cell membrane</keyword>
<dbReference type="GO" id="GO:0016413">
    <property type="term" value="F:O-acetyltransferase activity"/>
    <property type="evidence" value="ECO:0007669"/>
    <property type="project" value="TreeGrafter"/>
</dbReference>
<reference evidence="9" key="2">
    <citation type="journal article" date="2021" name="PeerJ">
        <title>Extensive microbial diversity within the chicken gut microbiome revealed by metagenomics and culture.</title>
        <authorList>
            <person name="Gilroy R."/>
            <person name="Ravi A."/>
            <person name="Getino M."/>
            <person name="Pursley I."/>
            <person name="Horton D.L."/>
            <person name="Alikhan N.F."/>
            <person name="Baker D."/>
            <person name="Gharbi K."/>
            <person name="Hall N."/>
            <person name="Watson M."/>
            <person name="Adriaenssens E.M."/>
            <person name="Foster-Nyarko E."/>
            <person name="Jarju S."/>
            <person name="Secka A."/>
            <person name="Antonio M."/>
            <person name="Oren A."/>
            <person name="Chaudhuri R.R."/>
            <person name="La Ragione R."/>
            <person name="Hildebrand F."/>
            <person name="Pallen M.J."/>
        </authorList>
    </citation>
    <scope>NUCLEOTIDE SEQUENCE</scope>
    <source>
        <strain evidence="9">17073</strain>
    </source>
</reference>
<evidence type="ECO:0000259" key="8">
    <source>
        <dbReference type="Pfam" id="PF01757"/>
    </source>
</evidence>
<evidence type="ECO:0000256" key="2">
    <source>
        <dbReference type="ARBA" id="ARBA00007400"/>
    </source>
</evidence>
<feature type="transmembrane region" description="Helical" evidence="7">
    <location>
        <begin position="153"/>
        <end position="173"/>
    </location>
</feature>
<feature type="transmembrane region" description="Helical" evidence="7">
    <location>
        <begin position="85"/>
        <end position="105"/>
    </location>
</feature>
<organism evidence="9 10">
    <name type="scientific">Candidatus Limisoma intestinavium</name>
    <dbReference type="NCBI Taxonomy" id="2840856"/>
    <lineage>
        <taxon>Bacteria</taxon>
        <taxon>Pseudomonadati</taxon>
        <taxon>Bacteroidota</taxon>
        <taxon>Bacteroidia</taxon>
        <taxon>Bacteroidales</taxon>
        <taxon>Candidatus Limisoma</taxon>
    </lineage>
</organism>
<keyword evidence="5 7" id="KW-1133">Transmembrane helix</keyword>
<feature type="transmembrane region" description="Helical" evidence="7">
    <location>
        <begin position="179"/>
        <end position="196"/>
    </location>
</feature>
<accession>A0A9D1LGE4</accession>
<evidence type="ECO:0000313" key="10">
    <source>
        <dbReference type="Proteomes" id="UP000824076"/>
    </source>
</evidence>
<feature type="domain" description="Acyltransferase 3" evidence="8">
    <location>
        <begin position="7"/>
        <end position="326"/>
    </location>
</feature>
<keyword evidence="9" id="KW-0012">Acyltransferase</keyword>
<dbReference type="AlphaFoldDB" id="A0A9D1LGE4"/>
<dbReference type="InterPro" id="IPR002656">
    <property type="entry name" value="Acyl_transf_3_dom"/>
</dbReference>
<keyword evidence="4 7" id="KW-0812">Transmembrane</keyword>
<evidence type="ECO:0000256" key="3">
    <source>
        <dbReference type="ARBA" id="ARBA00022475"/>
    </source>
</evidence>
<comment type="caution">
    <text evidence="9">The sequence shown here is derived from an EMBL/GenBank/DDBJ whole genome shotgun (WGS) entry which is preliminary data.</text>
</comment>
<dbReference type="EMBL" id="DVMS01000109">
    <property type="protein sequence ID" value="HIU38784.1"/>
    <property type="molecule type" value="Genomic_DNA"/>
</dbReference>
<evidence type="ECO:0000256" key="7">
    <source>
        <dbReference type="SAM" id="Phobius"/>
    </source>
</evidence>
<keyword evidence="9" id="KW-0808">Transferase</keyword>
<evidence type="ECO:0000256" key="5">
    <source>
        <dbReference type="ARBA" id="ARBA00022989"/>
    </source>
</evidence>